<dbReference type="PIRSF" id="PIRSF029256">
    <property type="entry name" value="SpoU_TrmH_prd"/>
    <property type="match status" value="1"/>
</dbReference>
<organism evidence="7">
    <name type="scientific">marine metagenome</name>
    <dbReference type="NCBI Taxonomy" id="408172"/>
    <lineage>
        <taxon>unclassified sequences</taxon>
        <taxon>metagenomes</taxon>
        <taxon>ecological metagenomes</taxon>
    </lineage>
</organism>
<dbReference type="InterPro" id="IPR029026">
    <property type="entry name" value="tRNA_m1G_MTases_N"/>
</dbReference>
<keyword evidence="4" id="KW-0949">S-adenosyl-L-methionine</keyword>
<sequence length="148" mass="17025">MLHIILYKPEIPPNTGNIIRLMVNTGFNLHLIEPLGFSINNKSLRRAGMDYIKKTDYNLWPDLDTCLNKINYHSVYSISTKGKKIYSDLNYKKDDAFIFGPETKGLPQKIIDQYDSIKIPMKSAGRSINLANAVSIIVYEAWRQLKFI</sequence>
<dbReference type="EMBL" id="UINC01211172">
    <property type="protein sequence ID" value="SVE34960.1"/>
    <property type="molecule type" value="Genomic_DNA"/>
</dbReference>
<dbReference type="InterPro" id="IPR016914">
    <property type="entry name" value="TrmL"/>
</dbReference>
<dbReference type="GO" id="GO:0008173">
    <property type="term" value="F:RNA methyltransferase activity"/>
    <property type="evidence" value="ECO:0007669"/>
    <property type="project" value="InterPro"/>
</dbReference>
<gene>
    <name evidence="7" type="ORF">METZ01_LOCUS487814</name>
</gene>
<reference evidence="7" key="1">
    <citation type="submission" date="2018-05" db="EMBL/GenBank/DDBJ databases">
        <authorList>
            <person name="Lanie J.A."/>
            <person name="Ng W.-L."/>
            <person name="Kazmierczak K.M."/>
            <person name="Andrzejewski T.M."/>
            <person name="Davidsen T.M."/>
            <person name="Wayne K.J."/>
            <person name="Tettelin H."/>
            <person name="Glass J.I."/>
            <person name="Rusch D."/>
            <person name="Podicherti R."/>
            <person name="Tsui H.-C.T."/>
            <person name="Winkler M.E."/>
        </authorList>
    </citation>
    <scope>NUCLEOTIDE SEQUENCE</scope>
</reference>
<keyword evidence="1" id="KW-0963">Cytoplasm</keyword>
<dbReference type="Gene3D" id="3.40.1280.10">
    <property type="match status" value="1"/>
</dbReference>
<evidence type="ECO:0000256" key="2">
    <source>
        <dbReference type="ARBA" id="ARBA00022603"/>
    </source>
</evidence>
<dbReference type="InterPro" id="IPR029028">
    <property type="entry name" value="Alpha/beta_knot_MTases"/>
</dbReference>
<evidence type="ECO:0000259" key="6">
    <source>
        <dbReference type="Pfam" id="PF00588"/>
    </source>
</evidence>
<evidence type="ECO:0000256" key="3">
    <source>
        <dbReference type="ARBA" id="ARBA00022679"/>
    </source>
</evidence>
<keyword evidence="3" id="KW-0808">Transferase</keyword>
<dbReference type="InterPro" id="IPR001537">
    <property type="entry name" value="SpoU_MeTrfase"/>
</dbReference>
<dbReference type="FunFam" id="3.40.1280.10:FF:000002">
    <property type="entry name" value="Peptidylprolyl isomerase"/>
    <property type="match status" value="1"/>
</dbReference>
<dbReference type="PANTHER" id="PTHR42971:SF1">
    <property type="entry name" value="TRNA (CYTIDINE(34)-2'-O)-METHYLTRANSFERASE"/>
    <property type="match status" value="1"/>
</dbReference>
<dbReference type="Pfam" id="PF00588">
    <property type="entry name" value="SpoU_methylase"/>
    <property type="match status" value="1"/>
</dbReference>
<evidence type="ECO:0000256" key="4">
    <source>
        <dbReference type="ARBA" id="ARBA00022691"/>
    </source>
</evidence>
<evidence type="ECO:0000256" key="5">
    <source>
        <dbReference type="ARBA" id="ARBA00022694"/>
    </source>
</evidence>
<keyword evidence="2" id="KW-0489">Methyltransferase</keyword>
<evidence type="ECO:0000256" key="1">
    <source>
        <dbReference type="ARBA" id="ARBA00022490"/>
    </source>
</evidence>
<name>A0A383CSF1_9ZZZZ</name>
<dbReference type="GO" id="GO:0042802">
    <property type="term" value="F:identical protein binding"/>
    <property type="evidence" value="ECO:0007669"/>
    <property type="project" value="UniProtKB-ARBA"/>
</dbReference>
<dbReference type="AlphaFoldDB" id="A0A383CSF1"/>
<accession>A0A383CSF1</accession>
<keyword evidence="5" id="KW-0819">tRNA processing</keyword>
<dbReference type="HAMAP" id="MF_01885">
    <property type="entry name" value="tRNA_methyltr_TrmL"/>
    <property type="match status" value="1"/>
</dbReference>
<dbReference type="GO" id="GO:0002130">
    <property type="term" value="P:wobble position ribose methylation"/>
    <property type="evidence" value="ECO:0007669"/>
    <property type="project" value="TreeGrafter"/>
</dbReference>
<dbReference type="PANTHER" id="PTHR42971">
    <property type="entry name" value="TRNA (CYTIDINE(34)-2'-O)-METHYLTRANSFERASE"/>
    <property type="match status" value="1"/>
</dbReference>
<protein>
    <recommendedName>
        <fullName evidence="6">tRNA/rRNA methyltransferase SpoU type domain-containing protein</fullName>
    </recommendedName>
</protein>
<dbReference type="GO" id="GO:0003723">
    <property type="term" value="F:RNA binding"/>
    <property type="evidence" value="ECO:0007669"/>
    <property type="project" value="InterPro"/>
</dbReference>
<dbReference type="CDD" id="cd18094">
    <property type="entry name" value="SpoU-like_TrmL"/>
    <property type="match status" value="1"/>
</dbReference>
<proteinExistence type="inferred from homology"/>
<evidence type="ECO:0000313" key="7">
    <source>
        <dbReference type="EMBL" id="SVE34960.1"/>
    </source>
</evidence>
<dbReference type="SUPFAM" id="SSF75217">
    <property type="entry name" value="alpha/beta knot"/>
    <property type="match status" value="1"/>
</dbReference>
<feature type="domain" description="tRNA/rRNA methyltransferase SpoU type" evidence="6">
    <location>
        <begin position="2"/>
        <end position="139"/>
    </location>
</feature>